<dbReference type="STRING" id="2200.GCA_001571405_00411"/>
<evidence type="ECO:0000259" key="1">
    <source>
        <dbReference type="Pfam" id="PF01593"/>
    </source>
</evidence>
<dbReference type="EMBL" id="FNFT01000002">
    <property type="protein sequence ID" value="SDJ98331.1"/>
    <property type="molecule type" value="Genomic_DNA"/>
</dbReference>
<organism evidence="2 3">
    <name type="scientific">Methanoculleus thermophilus</name>
    <dbReference type="NCBI Taxonomy" id="2200"/>
    <lineage>
        <taxon>Archaea</taxon>
        <taxon>Methanobacteriati</taxon>
        <taxon>Methanobacteriota</taxon>
        <taxon>Stenosarchaea group</taxon>
        <taxon>Methanomicrobia</taxon>
        <taxon>Methanomicrobiales</taxon>
        <taxon>Methanomicrobiaceae</taxon>
        <taxon>Methanoculleus</taxon>
    </lineage>
</organism>
<sequence length="410" mass="45801">MKICIVGGGLSGLVSALELAGTHQVDLFEKRPIPGGCLGSYRIGDYWIEEYYHHCFAGDVSLLDLFDRLQVTDRLEWLRGSTGYYVDGIVHPLTTPIEILRYPHLTLTEKARLGLLTLRSRRLDVSALDGITAKEFILENLGPGIYASFFEPLLKSKFGDRRDEVSAAWLISRIAIRSDRGAGGERLGYLKGGFQQFVARLVEEATRKGASIMLDTPVKEIRRKGDGWVVDGSAYDCVISTVPPQVTAELANVDMNPVPYQGAACMTLALDRDVTNGIYWLNMKDTAPYGAVVSHTNFAPLSWYGEHIVYLASYFTKRLPEGFEQSMLRDFCRRFSVSEDEVHWHRLAVDPYAGPIYTTGLRDRLPAYEEHGLYLAGMFSPPNYPERSMNGSVIAGQEVAKRVLARYPDA</sequence>
<keyword evidence="3" id="KW-1185">Reference proteome</keyword>
<dbReference type="SUPFAM" id="SSF51905">
    <property type="entry name" value="FAD/NAD(P)-binding domain"/>
    <property type="match status" value="1"/>
</dbReference>
<protein>
    <submittedName>
        <fullName evidence="2">Protoporphyrinogen oxidase</fullName>
    </submittedName>
</protein>
<dbReference type="PANTHER" id="PTHR42923:SF3">
    <property type="entry name" value="PROTOPORPHYRINOGEN OXIDASE"/>
    <property type="match status" value="1"/>
</dbReference>
<dbReference type="PANTHER" id="PTHR42923">
    <property type="entry name" value="PROTOPORPHYRINOGEN OXIDASE"/>
    <property type="match status" value="1"/>
</dbReference>
<gene>
    <name evidence="2" type="ORF">SAMN04488571_102247</name>
</gene>
<dbReference type="GO" id="GO:0016491">
    <property type="term" value="F:oxidoreductase activity"/>
    <property type="evidence" value="ECO:0007669"/>
    <property type="project" value="InterPro"/>
</dbReference>
<dbReference type="Pfam" id="PF01593">
    <property type="entry name" value="Amino_oxidase"/>
    <property type="match status" value="1"/>
</dbReference>
<evidence type="ECO:0000313" key="2">
    <source>
        <dbReference type="EMBL" id="SDJ98331.1"/>
    </source>
</evidence>
<proteinExistence type="predicted"/>
<dbReference type="NCBIfam" id="NF005560">
    <property type="entry name" value="PRK07233.1"/>
    <property type="match status" value="1"/>
</dbReference>
<evidence type="ECO:0000313" key="3">
    <source>
        <dbReference type="Proteomes" id="UP000326500"/>
    </source>
</evidence>
<reference evidence="2 3" key="1">
    <citation type="submission" date="2016-10" db="EMBL/GenBank/DDBJ databases">
        <authorList>
            <person name="Varghese N."/>
            <person name="Submissions S."/>
        </authorList>
    </citation>
    <scope>NUCLEOTIDE SEQUENCE [LARGE SCALE GENOMIC DNA]</scope>
    <source>
        <strain evidence="2 3">DSM 2373</strain>
    </source>
</reference>
<dbReference type="AlphaFoldDB" id="A0A1G8Y6F0"/>
<dbReference type="InterPro" id="IPR050464">
    <property type="entry name" value="Zeta_carotene_desat/Oxidored"/>
</dbReference>
<name>A0A1G8Y6F0_9EURY</name>
<dbReference type="Gene3D" id="3.50.50.60">
    <property type="entry name" value="FAD/NAD(P)-binding domain"/>
    <property type="match status" value="1"/>
</dbReference>
<accession>A0A1G8Y6F0</accession>
<feature type="domain" description="Amine oxidase" evidence="1">
    <location>
        <begin position="10"/>
        <end position="404"/>
    </location>
</feature>
<dbReference type="Proteomes" id="UP000326500">
    <property type="component" value="Unassembled WGS sequence"/>
</dbReference>
<dbReference type="InterPro" id="IPR036188">
    <property type="entry name" value="FAD/NAD-bd_sf"/>
</dbReference>
<dbReference type="RefSeq" id="WP_066954791.1">
    <property type="nucleotide sequence ID" value="NZ_BCNX01000004.1"/>
</dbReference>
<dbReference type="OrthoDB" id="11867at2157"/>
<dbReference type="InterPro" id="IPR002937">
    <property type="entry name" value="Amino_oxidase"/>
</dbReference>